<feature type="compositionally biased region" description="Low complexity" evidence="1">
    <location>
        <begin position="139"/>
        <end position="162"/>
    </location>
</feature>
<feature type="compositionally biased region" description="Polar residues" evidence="1">
    <location>
        <begin position="43"/>
        <end position="116"/>
    </location>
</feature>
<feature type="compositionally biased region" description="Low complexity" evidence="1">
    <location>
        <begin position="195"/>
        <end position="218"/>
    </location>
</feature>
<dbReference type="eggNOG" id="ENOG502QPQQ">
    <property type="taxonomic scope" value="Eukaryota"/>
</dbReference>
<feature type="region of interest" description="Disordered" evidence="1">
    <location>
        <begin position="195"/>
        <end position="261"/>
    </location>
</feature>
<dbReference type="VEuPathDB" id="FungiDB:C5L36_0E01990"/>
<feature type="compositionally biased region" description="Polar residues" evidence="1">
    <location>
        <begin position="1"/>
        <end position="16"/>
    </location>
</feature>
<evidence type="ECO:0000256" key="1">
    <source>
        <dbReference type="SAM" id="MobiDB-lite"/>
    </source>
</evidence>
<comment type="caution">
    <text evidence="2">The sequence shown here is derived from an EMBL/GenBank/DDBJ whole genome shotgun (WGS) entry which is preliminary data.</text>
</comment>
<evidence type="ECO:0000313" key="3">
    <source>
        <dbReference type="Proteomes" id="UP000029867"/>
    </source>
</evidence>
<dbReference type="AlphaFoldDB" id="A0A099NQR0"/>
<feature type="compositionally biased region" description="Polar residues" evidence="1">
    <location>
        <begin position="251"/>
        <end position="261"/>
    </location>
</feature>
<dbReference type="EMBL" id="JQFK01000956">
    <property type="protein sequence ID" value="KGK35113.1"/>
    <property type="molecule type" value="Genomic_DNA"/>
</dbReference>
<accession>A0A099NQR0</accession>
<gene>
    <name evidence="2" type="ORF">JL09_g5737</name>
</gene>
<organism evidence="2 3">
    <name type="scientific">Pichia kudriavzevii</name>
    <name type="common">Yeast</name>
    <name type="synonym">Issatchenkia orientalis</name>
    <dbReference type="NCBI Taxonomy" id="4909"/>
    <lineage>
        <taxon>Eukaryota</taxon>
        <taxon>Fungi</taxon>
        <taxon>Dikarya</taxon>
        <taxon>Ascomycota</taxon>
        <taxon>Saccharomycotina</taxon>
        <taxon>Pichiomycetes</taxon>
        <taxon>Pichiales</taxon>
        <taxon>Pichiaceae</taxon>
        <taxon>Pichia</taxon>
    </lineage>
</organism>
<feature type="region of interest" description="Disordered" evidence="1">
    <location>
        <begin position="1"/>
        <end position="178"/>
    </location>
</feature>
<evidence type="ECO:0000313" key="2">
    <source>
        <dbReference type="EMBL" id="KGK35113.1"/>
    </source>
</evidence>
<dbReference type="Proteomes" id="UP000029867">
    <property type="component" value="Unassembled WGS sequence"/>
</dbReference>
<protein>
    <submittedName>
        <fullName evidence="2">Uncharacterized protein</fullName>
    </submittedName>
</protein>
<sequence>MDEYSSLHSKSSSATPNFRYPFQDKKDRETTTTTTGVTANTGLIPTSGLSSAISPVRNTPRNSSANSRHHSLSGSLFPNTTLSRASISLSQSRRNSYNPMSRTNSISGSRRSSLGNTGLPRRNSPIIQHSRRASTLSRNSFSIGNTNSNSNNININEATNNSHMSPHSSIEEVPRLSPPVTNNSYKSFGEFGRVGSNSSYSGDSRSSSSTHSDGSSESIPSGMQDAINNYSIPPPKPMPTQPPEDDIKDSTILSDSSEDCTFSKQDIDNSIIDLTL</sequence>
<dbReference type="HOGENOM" id="CLU_1008522_0_0_1"/>
<name>A0A099NQR0_PICKU</name>
<feature type="compositionally biased region" description="Low complexity" evidence="1">
    <location>
        <begin position="31"/>
        <end position="41"/>
    </location>
</feature>
<proteinExistence type="predicted"/>
<feature type="compositionally biased region" description="Pro residues" evidence="1">
    <location>
        <begin position="232"/>
        <end position="242"/>
    </location>
</feature>
<reference evidence="3" key="1">
    <citation type="journal article" date="2014" name="Microb. Cell Fact.">
        <title>Exploiting Issatchenkia orientalis SD108 for succinic acid production.</title>
        <authorList>
            <person name="Xiao H."/>
            <person name="Shao Z."/>
            <person name="Jiang Y."/>
            <person name="Dole S."/>
            <person name="Zhao H."/>
        </authorList>
    </citation>
    <scope>NUCLEOTIDE SEQUENCE [LARGE SCALE GENOMIC DNA]</scope>
    <source>
        <strain evidence="3">SD108</strain>
    </source>
</reference>